<evidence type="ECO:0000313" key="3">
    <source>
        <dbReference type="Proteomes" id="UP001174136"/>
    </source>
</evidence>
<dbReference type="EMBL" id="JAOPHQ010003137">
    <property type="protein sequence ID" value="KAK0144391.1"/>
    <property type="molecule type" value="Genomic_DNA"/>
</dbReference>
<proteinExistence type="predicted"/>
<keyword evidence="3" id="KW-1185">Reference proteome</keyword>
<gene>
    <name evidence="2" type="ORF">N1851_017239</name>
</gene>
<protein>
    <recommendedName>
        <fullName evidence="4">DUF4218 domain-containing protein</fullName>
    </recommendedName>
</protein>
<comment type="caution">
    <text evidence="2">The sequence shown here is derived from an EMBL/GenBank/DDBJ whole genome shotgun (WGS) entry which is preliminary data.</text>
</comment>
<sequence length="409" mass="45332">MIFQESQYTDMDGDNCFAYSLQLTMMHHCSQQQENVLTNGSAAEDDVVDIGEHQTMQGPWAERPNPNPSQNGSAAEYDVVDIGEHQTMQGPWAERPNLNPSQNGSAAEDNVVDIGQHQTMQGPLAERPNPNPSQNGSAAEDDVVDIGQHQTMQGPSAERPNPNLSQIPQTISMVVYHLLQERIRDAEVVIAEQALNKFVREFQGLYGTANVSFNVHLMTHLAASVRNWGPLWATSTFSFESFNGTLLTYFNGTTHVPVQIMKRYLREKSLTKKGATVMQNANEDVKDLFSELQGRKCSSDKSVQISAHSKCILSCYWKGLFQACRHSKMGQIFEFTEMRLQFVEGCTFSNPVQTTGGVTASKNTPAHLRIIALATALVVGRCGAWLVELGTHETHLVLIIVWTPLLGRL</sequence>
<dbReference type="AlphaFoldDB" id="A0AA47NZ80"/>
<dbReference type="PANTHER" id="PTHR46579">
    <property type="entry name" value="F5/8 TYPE C DOMAIN-CONTAINING PROTEIN-RELATED"/>
    <property type="match status" value="1"/>
</dbReference>
<feature type="region of interest" description="Disordered" evidence="1">
    <location>
        <begin position="120"/>
        <end position="139"/>
    </location>
</feature>
<accession>A0AA47NZ80</accession>
<name>A0AA47NZ80_MERPO</name>
<dbReference type="Proteomes" id="UP001174136">
    <property type="component" value="Unassembled WGS sequence"/>
</dbReference>
<evidence type="ECO:0008006" key="4">
    <source>
        <dbReference type="Google" id="ProtNLM"/>
    </source>
</evidence>
<evidence type="ECO:0000256" key="1">
    <source>
        <dbReference type="SAM" id="MobiDB-lite"/>
    </source>
</evidence>
<organism evidence="2 3">
    <name type="scientific">Merluccius polli</name>
    <name type="common">Benguela hake</name>
    <name type="synonym">Merluccius cadenati</name>
    <dbReference type="NCBI Taxonomy" id="89951"/>
    <lineage>
        <taxon>Eukaryota</taxon>
        <taxon>Metazoa</taxon>
        <taxon>Chordata</taxon>
        <taxon>Craniata</taxon>
        <taxon>Vertebrata</taxon>
        <taxon>Euteleostomi</taxon>
        <taxon>Actinopterygii</taxon>
        <taxon>Neopterygii</taxon>
        <taxon>Teleostei</taxon>
        <taxon>Neoteleostei</taxon>
        <taxon>Acanthomorphata</taxon>
        <taxon>Zeiogadaria</taxon>
        <taxon>Gadariae</taxon>
        <taxon>Gadiformes</taxon>
        <taxon>Gadoidei</taxon>
        <taxon>Merlucciidae</taxon>
        <taxon>Merluccius</taxon>
    </lineage>
</organism>
<evidence type="ECO:0000313" key="2">
    <source>
        <dbReference type="EMBL" id="KAK0144391.1"/>
    </source>
</evidence>
<reference evidence="2" key="1">
    <citation type="journal article" date="2023" name="Front. Mar. Sci.">
        <title>A new Merluccius polli reference genome to investigate the effects of global change in West African waters.</title>
        <authorList>
            <person name="Mateo J.L."/>
            <person name="Blanco-Fernandez C."/>
            <person name="Garcia-Vazquez E."/>
            <person name="Machado-Schiaffino G."/>
        </authorList>
    </citation>
    <scope>NUCLEOTIDE SEQUENCE</scope>
    <source>
        <strain evidence="2">C29</strain>
        <tissue evidence="2">Fin</tissue>
    </source>
</reference>
<dbReference type="PANTHER" id="PTHR46579:SF1">
    <property type="entry name" value="F5_8 TYPE C DOMAIN-CONTAINING PROTEIN"/>
    <property type="match status" value="1"/>
</dbReference>